<evidence type="ECO:0000313" key="2">
    <source>
        <dbReference type="Proteomes" id="UP001240157"/>
    </source>
</evidence>
<reference evidence="1 2" key="1">
    <citation type="submission" date="2023-08" db="EMBL/GenBank/DDBJ databases">
        <title>Whole genome sequencing of Staphylococcus chromogenes NNSch 2386.</title>
        <authorList>
            <person name="Kropotov V.S."/>
            <person name="Boriskina E.V."/>
            <person name="Gordinskaya N.A."/>
            <person name="Shkurkina I.S."/>
            <person name="Kryazhev D.V."/>
            <person name="Alekseeva A.E."/>
            <person name="Makhova M.A."/>
        </authorList>
    </citation>
    <scope>NUCLEOTIDE SEQUENCE [LARGE SCALE GENOMIC DNA]</scope>
    <source>
        <strain evidence="1 2">NNSch 2386</strain>
    </source>
</reference>
<organism evidence="1 2">
    <name type="scientific">Staphylococcus chromogenes</name>
    <name type="common">Staphylococcus hyicus subsp. chromogenes</name>
    <dbReference type="NCBI Taxonomy" id="46126"/>
    <lineage>
        <taxon>Bacteria</taxon>
        <taxon>Bacillati</taxon>
        <taxon>Bacillota</taxon>
        <taxon>Bacilli</taxon>
        <taxon>Bacillales</taxon>
        <taxon>Staphylococcaceae</taxon>
        <taxon>Staphylococcus</taxon>
    </lineage>
</organism>
<proteinExistence type="predicted"/>
<accession>A0ABD5AYW9</accession>
<dbReference type="EMBL" id="JAVGJF010000206">
    <property type="protein sequence ID" value="MDQ7176556.1"/>
    <property type="molecule type" value="Genomic_DNA"/>
</dbReference>
<protein>
    <submittedName>
        <fullName evidence="1">Uncharacterized protein</fullName>
    </submittedName>
</protein>
<comment type="caution">
    <text evidence="1">The sequence shown here is derived from an EMBL/GenBank/DDBJ whole genome shotgun (WGS) entry which is preliminary data.</text>
</comment>
<feature type="non-terminal residue" evidence="1">
    <location>
        <position position="67"/>
    </location>
</feature>
<dbReference type="RefSeq" id="WP_308891213.1">
    <property type="nucleotide sequence ID" value="NZ_JAVGJF010000206.1"/>
</dbReference>
<name>A0ABD5AYW9_STACR</name>
<sequence length="67" mass="7406">MKKHKKEAASASQLLICNSIYIIDFFAQQLFHFILGIIKSNALILPSTAFYNALVASTHDVHSNPAC</sequence>
<evidence type="ECO:0000313" key="1">
    <source>
        <dbReference type="EMBL" id="MDQ7176556.1"/>
    </source>
</evidence>
<dbReference type="Proteomes" id="UP001240157">
    <property type="component" value="Unassembled WGS sequence"/>
</dbReference>
<dbReference type="AlphaFoldDB" id="A0ABD5AYW9"/>
<gene>
    <name evidence="1" type="ORF">RCF65_11260</name>
</gene>